<sequence>MMMIVSLAWRRRCPFPSFSLLDELRRTGRRGSCREAHWHRVQKFSGKGEEHRHTGRWDMAASGVGWTWGGSSDDDVLGFLCVWMGGQQGGTLEGRRDGETG</sequence>
<dbReference type="Proteomes" id="UP001243330">
    <property type="component" value="Unassembled WGS sequence"/>
</dbReference>
<evidence type="ECO:0000313" key="1">
    <source>
        <dbReference type="EMBL" id="KAK1854388.1"/>
    </source>
</evidence>
<organism evidence="1 2">
    <name type="scientific">Colletotrichum chrysophilum</name>
    <dbReference type="NCBI Taxonomy" id="1836956"/>
    <lineage>
        <taxon>Eukaryota</taxon>
        <taxon>Fungi</taxon>
        <taxon>Dikarya</taxon>
        <taxon>Ascomycota</taxon>
        <taxon>Pezizomycotina</taxon>
        <taxon>Sordariomycetes</taxon>
        <taxon>Hypocreomycetidae</taxon>
        <taxon>Glomerellales</taxon>
        <taxon>Glomerellaceae</taxon>
        <taxon>Colletotrichum</taxon>
        <taxon>Colletotrichum gloeosporioides species complex</taxon>
    </lineage>
</organism>
<gene>
    <name evidence="1" type="ORF">CCHR01_03009</name>
</gene>
<comment type="caution">
    <text evidence="1">The sequence shown here is derived from an EMBL/GenBank/DDBJ whole genome shotgun (WGS) entry which is preliminary data.</text>
</comment>
<protein>
    <submittedName>
        <fullName evidence="1">Uncharacterized protein</fullName>
    </submittedName>
</protein>
<proteinExistence type="predicted"/>
<accession>A0AAD9EN39</accession>
<evidence type="ECO:0000313" key="2">
    <source>
        <dbReference type="Proteomes" id="UP001243330"/>
    </source>
</evidence>
<reference evidence="1" key="1">
    <citation type="submission" date="2023-01" db="EMBL/GenBank/DDBJ databases">
        <title>Colletotrichum chrysophilum M932 genome sequence.</title>
        <authorList>
            <person name="Baroncelli R."/>
        </authorList>
    </citation>
    <scope>NUCLEOTIDE SEQUENCE</scope>
    <source>
        <strain evidence="1">M932</strain>
    </source>
</reference>
<name>A0AAD9EN39_9PEZI</name>
<dbReference type="AlphaFoldDB" id="A0AAD9EN39"/>
<dbReference type="EMBL" id="JAQOWY010000038">
    <property type="protein sequence ID" value="KAK1854388.1"/>
    <property type="molecule type" value="Genomic_DNA"/>
</dbReference>
<keyword evidence="2" id="KW-1185">Reference proteome</keyword>